<name>A0AAQ3TJY3_PASNO</name>
<evidence type="ECO:0000259" key="11">
    <source>
        <dbReference type="PROSITE" id="PS50929"/>
    </source>
</evidence>
<feature type="compositionally biased region" description="Low complexity" evidence="8">
    <location>
        <begin position="73"/>
        <end position="83"/>
    </location>
</feature>
<dbReference type="Gene3D" id="3.40.50.300">
    <property type="entry name" value="P-loop containing nucleotide triphosphate hydrolases"/>
    <property type="match status" value="1"/>
</dbReference>
<keyword evidence="6 9" id="KW-1133">Transmembrane helix</keyword>
<dbReference type="GO" id="GO:0016887">
    <property type="term" value="F:ATP hydrolysis activity"/>
    <property type="evidence" value="ECO:0007669"/>
    <property type="project" value="InterPro"/>
</dbReference>
<dbReference type="Pfam" id="PF00005">
    <property type="entry name" value="ABC_tran"/>
    <property type="match status" value="1"/>
</dbReference>
<feature type="transmembrane region" description="Helical" evidence="9">
    <location>
        <begin position="258"/>
        <end position="280"/>
    </location>
</feature>
<dbReference type="Proteomes" id="UP001341281">
    <property type="component" value="Chromosome 04"/>
</dbReference>
<dbReference type="SUPFAM" id="SSF52540">
    <property type="entry name" value="P-loop containing nucleoside triphosphate hydrolases"/>
    <property type="match status" value="1"/>
</dbReference>
<proteinExistence type="inferred from homology"/>
<feature type="transmembrane region" description="Helical" evidence="9">
    <location>
        <begin position="121"/>
        <end position="141"/>
    </location>
</feature>
<comment type="similarity">
    <text evidence="1">Belongs to the ABC transporter superfamily. ABCD family. Peroxisomal fatty acyl CoA transporter (TC 3.A.1.203) subfamily.</text>
</comment>
<reference evidence="12 13" key="1">
    <citation type="submission" date="2024-02" db="EMBL/GenBank/DDBJ databases">
        <title>High-quality chromosome-scale genome assembly of Pensacola bahiagrass (Paspalum notatum Flugge var. saurae).</title>
        <authorList>
            <person name="Vega J.M."/>
            <person name="Podio M."/>
            <person name="Orjuela J."/>
            <person name="Siena L.A."/>
            <person name="Pessino S.C."/>
            <person name="Combes M.C."/>
            <person name="Mariac C."/>
            <person name="Albertini E."/>
            <person name="Pupilli F."/>
            <person name="Ortiz J.P.A."/>
            <person name="Leblanc O."/>
        </authorList>
    </citation>
    <scope>NUCLEOTIDE SEQUENCE [LARGE SCALE GENOMIC DNA]</scope>
    <source>
        <strain evidence="12">R1</strain>
        <tissue evidence="12">Leaf</tissue>
    </source>
</reference>
<dbReference type="EMBL" id="CP144748">
    <property type="protein sequence ID" value="WVZ72812.1"/>
    <property type="molecule type" value="Genomic_DNA"/>
</dbReference>
<feature type="transmembrane region" description="Helical" evidence="9">
    <location>
        <begin position="227"/>
        <end position="246"/>
    </location>
</feature>
<evidence type="ECO:0000256" key="2">
    <source>
        <dbReference type="ARBA" id="ARBA00022448"/>
    </source>
</evidence>
<dbReference type="CDD" id="cd03223">
    <property type="entry name" value="ABCD_peroxisomal_ALDP"/>
    <property type="match status" value="1"/>
</dbReference>
<evidence type="ECO:0000256" key="4">
    <source>
        <dbReference type="ARBA" id="ARBA00022741"/>
    </source>
</evidence>
<evidence type="ECO:0000256" key="6">
    <source>
        <dbReference type="ARBA" id="ARBA00022989"/>
    </source>
</evidence>
<dbReference type="PANTHER" id="PTHR11384:SF59">
    <property type="entry name" value="LYSOSOMAL COBALAMIN TRANSPORTER ABCD4"/>
    <property type="match status" value="1"/>
</dbReference>
<evidence type="ECO:0000313" key="12">
    <source>
        <dbReference type="EMBL" id="WVZ72812.1"/>
    </source>
</evidence>
<evidence type="ECO:0008006" key="14">
    <source>
        <dbReference type="Google" id="ProtNLM"/>
    </source>
</evidence>
<dbReference type="InterPro" id="IPR036640">
    <property type="entry name" value="ABC1_TM_sf"/>
</dbReference>
<keyword evidence="3 9" id="KW-0812">Transmembrane</keyword>
<sequence length="757" mass="84145">MRLSTPICFPSSAPPRPVPLLPRPFRSHRLAPALGRASTARRLGLLLHPPAVASGTMRRRGQRRAAPPPPAAAAPAGGEVAAPDSPEKRSGSDLKTLATRFWKVAAPYWWSEDKSQARLRLAAVFALTLGTTGISVGFNFLGRDFYNALADKDQEKFTTQLIYYLGAFAGGIPFFVLRDYARETLSLRWRSWMTSYYMKRYFKNRTFYKIQSQSMIDNPDQRINDDLSAFTGTALGFSLTLFNAAVDLISFSNILYGIYPPLFIVLVVYSLGGTAISIFLGKNLVSLNFMQEKKEADFRYGLVRVRENAESIAFYGGEENELQLLLDRFRRAFENLSELLIASRNLEFFTNGYRYLIQILPAAVVAPMYFSGKIEFGVINQSVSAFNHILSDFSLIVFQFQSISAFSAVIDRLGEFDDLLDGNESSLSSQRDSIDGINIVFKSRSPSVLSSNGSLTQSASSMVLEILNLTLLTPRSGNILITDLTMELKDKDHLLVMGPSGSGKTSLLRALAGLWSSGTGEIIYHVRGSTQLQKSNSSSDEPSDTNLKGEKLLQSSKQRRDNGIFFVPQRPYMVLGTLRQQLLYPTWTEEVHRSPDNDPQNTDPLPFLSEVSTSNGVGVKSEVPTTDELIKVLEVVNLGYILPRFNGLDTMHDWASVLSLGEQQRLAFARLLLAKPTLVLLDESTSALDETNEAHLYSQIEAAGITYVSIGHRKTLHKFHNKALYIGKSDLTDGNQRNWELKSTDQISVEEPSPFPS</sequence>
<evidence type="ECO:0000256" key="5">
    <source>
        <dbReference type="ARBA" id="ARBA00022840"/>
    </source>
</evidence>
<accession>A0AAQ3TJY3</accession>
<dbReference type="PROSITE" id="PS50893">
    <property type="entry name" value="ABC_TRANSPORTER_2"/>
    <property type="match status" value="1"/>
</dbReference>
<evidence type="ECO:0000256" key="1">
    <source>
        <dbReference type="ARBA" id="ARBA00008575"/>
    </source>
</evidence>
<dbReference type="InterPro" id="IPR011527">
    <property type="entry name" value="ABC1_TM_dom"/>
</dbReference>
<evidence type="ECO:0000256" key="3">
    <source>
        <dbReference type="ARBA" id="ARBA00022692"/>
    </source>
</evidence>
<feature type="domain" description="ABC transporter" evidence="10">
    <location>
        <begin position="464"/>
        <end position="753"/>
    </location>
</feature>
<keyword evidence="4" id="KW-0547">Nucleotide-binding</keyword>
<feature type="transmembrane region" description="Helical" evidence="9">
    <location>
        <begin position="161"/>
        <end position="181"/>
    </location>
</feature>
<evidence type="ECO:0000256" key="7">
    <source>
        <dbReference type="ARBA" id="ARBA00023136"/>
    </source>
</evidence>
<dbReference type="GO" id="GO:0005524">
    <property type="term" value="F:ATP binding"/>
    <property type="evidence" value="ECO:0007669"/>
    <property type="project" value="UniProtKB-KW"/>
</dbReference>
<keyword evidence="5" id="KW-0067">ATP-binding</keyword>
<evidence type="ECO:0000313" key="13">
    <source>
        <dbReference type="Proteomes" id="UP001341281"/>
    </source>
</evidence>
<keyword evidence="7 9" id="KW-0472">Membrane</keyword>
<dbReference type="PROSITE" id="PS00211">
    <property type="entry name" value="ABC_TRANSPORTER_1"/>
    <property type="match status" value="1"/>
</dbReference>
<organism evidence="12 13">
    <name type="scientific">Paspalum notatum var. saurae</name>
    <dbReference type="NCBI Taxonomy" id="547442"/>
    <lineage>
        <taxon>Eukaryota</taxon>
        <taxon>Viridiplantae</taxon>
        <taxon>Streptophyta</taxon>
        <taxon>Embryophyta</taxon>
        <taxon>Tracheophyta</taxon>
        <taxon>Spermatophyta</taxon>
        <taxon>Magnoliopsida</taxon>
        <taxon>Liliopsida</taxon>
        <taxon>Poales</taxon>
        <taxon>Poaceae</taxon>
        <taxon>PACMAD clade</taxon>
        <taxon>Panicoideae</taxon>
        <taxon>Andropogonodae</taxon>
        <taxon>Paspaleae</taxon>
        <taxon>Paspalinae</taxon>
        <taxon>Paspalum</taxon>
    </lineage>
</organism>
<evidence type="ECO:0000256" key="9">
    <source>
        <dbReference type="SAM" id="Phobius"/>
    </source>
</evidence>
<feature type="region of interest" description="Disordered" evidence="8">
    <location>
        <begin position="531"/>
        <end position="550"/>
    </location>
</feature>
<dbReference type="PROSITE" id="PS50929">
    <property type="entry name" value="ABC_TM1F"/>
    <property type="match status" value="1"/>
</dbReference>
<dbReference type="Gene3D" id="1.20.1560.10">
    <property type="entry name" value="ABC transporter type 1, transmembrane domain"/>
    <property type="match status" value="1"/>
</dbReference>
<keyword evidence="13" id="KW-1185">Reference proteome</keyword>
<dbReference type="GO" id="GO:0016020">
    <property type="term" value="C:membrane"/>
    <property type="evidence" value="ECO:0007669"/>
    <property type="project" value="InterPro"/>
</dbReference>
<dbReference type="InterPro" id="IPR017871">
    <property type="entry name" value="ABC_transporter-like_CS"/>
</dbReference>
<dbReference type="InterPro" id="IPR003439">
    <property type="entry name" value="ABC_transporter-like_ATP-bd"/>
</dbReference>
<dbReference type="AlphaFoldDB" id="A0AAQ3TJY3"/>
<dbReference type="SMART" id="SM00382">
    <property type="entry name" value="AAA"/>
    <property type="match status" value="1"/>
</dbReference>
<dbReference type="InterPro" id="IPR003593">
    <property type="entry name" value="AAA+_ATPase"/>
</dbReference>
<dbReference type="SUPFAM" id="SSF90123">
    <property type="entry name" value="ABC transporter transmembrane region"/>
    <property type="match status" value="1"/>
</dbReference>
<keyword evidence="2" id="KW-0813">Transport</keyword>
<evidence type="ECO:0000259" key="10">
    <source>
        <dbReference type="PROSITE" id="PS50893"/>
    </source>
</evidence>
<feature type="domain" description="ABC transmembrane type-1" evidence="11">
    <location>
        <begin position="122"/>
        <end position="405"/>
    </location>
</feature>
<gene>
    <name evidence="12" type="ORF">U9M48_021214</name>
</gene>
<evidence type="ECO:0000256" key="8">
    <source>
        <dbReference type="SAM" id="MobiDB-lite"/>
    </source>
</evidence>
<dbReference type="PANTHER" id="PTHR11384">
    <property type="entry name" value="ATP-BINDING CASSETTE, SUB-FAMILY D MEMBER"/>
    <property type="match status" value="1"/>
</dbReference>
<dbReference type="GO" id="GO:0140359">
    <property type="term" value="F:ABC-type transporter activity"/>
    <property type="evidence" value="ECO:0007669"/>
    <property type="project" value="InterPro"/>
</dbReference>
<dbReference type="InterPro" id="IPR027417">
    <property type="entry name" value="P-loop_NTPase"/>
</dbReference>
<protein>
    <recommendedName>
        <fullName evidence="14">ABC transporter D family member 2, chloroplastic</fullName>
    </recommendedName>
</protein>
<dbReference type="Pfam" id="PF06472">
    <property type="entry name" value="ABC_membrane_2"/>
    <property type="match status" value="1"/>
</dbReference>
<dbReference type="InterPro" id="IPR050835">
    <property type="entry name" value="ABC_transporter_sub-D"/>
</dbReference>
<feature type="compositionally biased region" description="Polar residues" evidence="8">
    <location>
        <begin position="531"/>
        <end position="546"/>
    </location>
</feature>
<feature type="region of interest" description="Disordered" evidence="8">
    <location>
        <begin position="54"/>
        <end position="92"/>
    </location>
</feature>